<name>A0A6G6GMW1_9FLAO</name>
<accession>A0A6G6GMW1</accession>
<dbReference type="NCBIfam" id="TIGR00082">
    <property type="entry name" value="rbfA"/>
    <property type="match status" value="1"/>
</dbReference>
<dbReference type="InterPro" id="IPR023799">
    <property type="entry name" value="RbfA_dom_sf"/>
</dbReference>
<gene>
    <name evidence="2 3" type="primary">rbfA</name>
    <name evidence="3" type="ORF">G5B37_09885</name>
</gene>
<protein>
    <recommendedName>
        <fullName evidence="2">Ribosome-binding factor A</fullName>
    </recommendedName>
</protein>
<evidence type="ECO:0000256" key="1">
    <source>
        <dbReference type="ARBA" id="ARBA00022517"/>
    </source>
</evidence>
<reference evidence="3 4" key="1">
    <citation type="submission" date="2020-02" db="EMBL/GenBank/DDBJ databases">
        <title>Complete genome sequence of Flavobacteriaceae bacterium.</title>
        <authorList>
            <person name="Kim S.-J."/>
            <person name="Kim Y.-S."/>
            <person name="Kim K.-H."/>
        </authorList>
    </citation>
    <scope>NUCLEOTIDE SEQUENCE [LARGE SCALE GENOMIC DNA]</scope>
    <source>
        <strain evidence="3 4">RR4-40</strain>
    </source>
</reference>
<evidence type="ECO:0000313" key="4">
    <source>
        <dbReference type="Proteomes" id="UP000505306"/>
    </source>
</evidence>
<dbReference type="GO" id="GO:0043024">
    <property type="term" value="F:ribosomal small subunit binding"/>
    <property type="evidence" value="ECO:0007669"/>
    <property type="project" value="TreeGrafter"/>
</dbReference>
<dbReference type="GO" id="GO:0005829">
    <property type="term" value="C:cytosol"/>
    <property type="evidence" value="ECO:0007669"/>
    <property type="project" value="TreeGrafter"/>
</dbReference>
<dbReference type="PANTHER" id="PTHR33515">
    <property type="entry name" value="RIBOSOME-BINDING FACTOR A, CHLOROPLASTIC-RELATED"/>
    <property type="match status" value="1"/>
</dbReference>
<dbReference type="AlphaFoldDB" id="A0A6G6GMW1"/>
<comment type="subunit">
    <text evidence="2">Monomer. Binds 30S ribosomal subunits, but not 50S ribosomal subunits or 70S ribosomes.</text>
</comment>
<organism evidence="3 4">
    <name type="scientific">Rasiella rasia</name>
    <dbReference type="NCBI Taxonomy" id="2744027"/>
    <lineage>
        <taxon>Bacteria</taxon>
        <taxon>Pseudomonadati</taxon>
        <taxon>Bacteroidota</taxon>
        <taxon>Flavobacteriia</taxon>
        <taxon>Flavobacteriales</taxon>
        <taxon>Flavobacteriaceae</taxon>
        <taxon>Rasiella</taxon>
    </lineage>
</organism>
<keyword evidence="1 2" id="KW-0690">Ribosome biogenesis</keyword>
<dbReference type="Gene3D" id="3.30.300.20">
    <property type="match status" value="1"/>
</dbReference>
<comment type="function">
    <text evidence="2">One of several proteins that assist in the late maturation steps of the functional core of the 30S ribosomal subunit. Associates with free 30S ribosomal subunits (but not with 30S subunits that are part of 70S ribosomes or polysomes). Required for efficient processing of 16S rRNA. May interact with the 5'-terminal helix region of 16S rRNA.</text>
</comment>
<evidence type="ECO:0000313" key="3">
    <source>
        <dbReference type="EMBL" id="QIE59864.1"/>
    </source>
</evidence>
<dbReference type="EMBL" id="CP049057">
    <property type="protein sequence ID" value="QIE59864.1"/>
    <property type="molecule type" value="Genomic_DNA"/>
</dbReference>
<dbReference type="GO" id="GO:0030490">
    <property type="term" value="P:maturation of SSU-rRNA"/>
    <property type="evidence" value="ECO:0007669"/>
    <property type="project" value="UniProtKB-UniRule"/>
</dbReference>
<evidence type="ECO:0000256" key="2">
    <source>
        <dbReference type="HAMAP-Rule" id="MF_00003"/>
    </source>
</evidence>
<dbReference type="HAMAP" id="MF_00003">
    <property type="entry name" value="RbfA"/>
    <property type="match status" value="1"/>
</dbReference>
<dbReference type="RefSeq" id="WP_164679876.1">
    <property type="nucleotide sequence ID" value="NZ_CP049057.1"/>
</dbReference>
<proteinExistence type="inferred from homology"/>
<dbReference type="InterPro" id="IPR015946">
    <property type="entry name" value="KH_dom-like_a/b"/>
</dbReference>
<dbReference type="KEGG" id="mgel:G5B37_09885"/>
<dbReference type="PANTHER" id="PTHR33515:SF1">
    <property type="entry name" value="RIBOSOME-BINDING FACTOR A, CHLOROPLASTIC-RELATED"/>
    <property type="match status" value="1"/>
</dbReference>
<dbReference type="InterPro" id="IPR000238">
    <property type="entry name" value="RbfA"/>
</dbReference>
<comment type="similarity">
    <text evidence="2">Belongs to the RbfA family.</text>
</comment>
<keyword evidence="4" id="KW-1185">Reference proteome</keyword>
<keyword evidence="2" id="KW-0963">Cytoplasm</keyword>
<dbReference type="Proteomes" id="UP000505306">
    <property type="component" value="Chromosome"/>
</dbReference>
<dbReference type="SUPFAM" id="SSF89919">
    <property type="entry name" value="Ribosome-binding factor A, RbfA"/>
    <property type="match status" value="1"/>
</dbReference>
<dbReference type="Pfam" id="PF02033">
    <property type="entry name" value="RBFA"/>
    <property type="match status" value="1"/>
</dbReference>
<comment type="subcellular location">
    <subcellularLocation>
        <location evidence="2">Cytoplasm</location>
    </subcellularLocation>
</comment>
<sequence length="131" mass="14658">MVESNRQKKIAGVLQNDIANVIQEMLREAGQTGIIVAVSKVNVTTDLSIAKVHLSIFPSDKATPLLEEITKATPQIKHQIAQLTKHQLRKMPDLSFYNDDSLDYIEGIEKAVKGVDNPLENPDLLEKRKKK</sequence>